<dbReference type="GO" id="GO:0005524">
    <property type="term" value="F:ATP binding"/>
    <property type="evidence" value="ECO:0007669"/>
    <property type="project" value="UniProtKB-KW"/>
</dbReference>
<dbReference type="AlphaFoldDB" id="A0A8H5X4A8"/>
<keyword evidence="2" id="KW-0067">ATP-binding</keyword>
<evidence type="ECO:0000259" key="3">
    <source>
        <dbReference type="PROSITE" id="PS51459"/>
    </source>
</evidence>
<evidence type="ECO:0000256" key="1">
    <source>
        <dbReference type="PIRSR" id="PIRSR640198-1"/>
    </source>
</evidence>
<dbReference type="InterPro" id="IPR003812">
    <property type="entry name" value="Fido"/>
</dbReference>
<feature type="domain" description="Fido" evidence="3">
    <location>
        <begin position="144"/>
        <end position="290"/>
    </location>
</feature>
<dbReference type="InterPro" id="IPR040198">
    <property type="entry name" value="Fido_containing"/>
</dbReference>
<protein>
    <recommendedName>
        <fullName evidence="3">Fido domain-containing protein</fullName>
    </recommendedName>
</protein>
<evidence type="ECO:0000256" key="2">
    <source>
        <dbReference type="PIRSR" id="PIRSR640198-2"/>
    </source>
</evidence>
<evidence type="ECO:0000313" key="5">
    <source>
        <dbReference type="Proteomes" id="UP000567885"/>
    </source>
</evidence>
<reference evidence="4 5" key="1">
    <citation type="submission" date="2020-05" db="EMBL/GenBank/DDBJ databases">
        <title>Identification and distribution of gene clusters putatively required for synthesis of sphingolipid metabolism inhibitors in phylogenetically diverse species of the filamentous fungus Fusarium.</title>
        <authorList>
            <person name="Kim H.-S."/>
            <person name="Busman M."/>
            <person name="Brown D.W."/>
            <person name="Divon H."/>
            <person name="Uhlig S."/>
            <person name="Proctor R.H."/>
        </authorList>
    </citation>
    <scope>NUCLEOTIDE SEQUENCE [LARGE SCALE GENOMIC DNA]</scope>
    <source>
        <strain evidence="4 5">NRRL 20693</strain>
    </source>
</reference>
<evidence type="ECO:0000313" key="4">
    <source>
        <dbReference type="EMBL" id="KAF5680883.1"/>
    </source>
</evidence>
<name>A0A8H5X4A8_FUSHE</name>
<dbReference type="PANTHER" id="PTHR13504:SF38">
    <property type="entry name" value="FIDO DOMAIN-CONTAINING PROTEIN"/>
    <property type="match status" value="1"/>
</dbReference>
<proteinExistence type="predicted"/>
<dbReference type="InterPro" id="IPR036597">
    <property type="entry name" value="Fido-like_dom_sf"/>
</dbReference>
<dbReference type="OrthoDB" id="439046at2759"/>
<dbReference type="Proteomes" id="UP000567885">
    <property type="component" value="Unassembled WGS sequence"/>
</dbReference>
<feature type="binding site" evidence="2">
    <location>
        <begin position="234"/>
        <end position="241"/>
    </location>
    <ligand>
        <name>ATP</name>
        <dbReference type="ChEBI" id="CHEBI:30616"/>
    </ligand>
</feature>
<keyword evidence="5" id="KW-1185">Reference proteome</keyword>
<sequence>MATTTNSMNAPGGSRPDALDHELRTILSEFPELRETTSEEQEEALKEFRVEQLSRMIYGSNMIEFAGGSLETTRRLCRTDLDKNVEDVSDITKTDPEYDEIQQHLESRNLPDSHEEILQSYRETVQHALTAKYMFEKVGKGEPLSVEIIKEAHFILTYKININENTPWTQYSGRYRDWNVQCGSHVFMDMGRVPSTMDSMIESLNRDIETRAMNPVALASKYCHQFVNIHPFADGNGRMCRLILNALLLKFGFGVVCIGQDREDRCQYLRIAVDSSAVGPAEIMDNYACTSFSITQRGLR</sequence>
<dbReference type="PROSITE" id="PS51459">
    <property type="entry name" value="FIDO"/>
    <property type="match status" value="1"/>
</dbReference>
<dbReference type="PANTHER" id="PTHR13504">
    <property type="entry name" value="FIDO DOMAIN-CONTAINING PROTEIN DDB_G0283145"/>
    <property type="match status" value="1"/>
</dbReference>
<gene>
    <name evidence="4" type="ORF">FHETE_271</name>
</gene>
<dbReference type="SUPFAM" id="SSF140931">
    <property type="entry name" value="Fic-like"/>
    <property type="match status" value="1"/>
</dbReference>
<dbReference type="EMBL" id="JAAGWQ010000003">
    <property type="protein sequence ID" value="KAF5680883.1"/>
    <property type="molecule type" value="Genomic_DNA"/>
</dbReference>
<comment type="caution">
    <text evidence="4">The sequence shown here is derived from an EMBL/GenBank/DDBJ whole genome shotgun (WGS) entry which is preliminary data.</text>
</comment>
<organism evidence="4 5">
    <name type="scientific">Fusarium heterosporum</name>
    <dbReference type="NCBI Taxonomy" id="42747"/>
    <lineage>
        <taxon>Eukaryota</taxon>
        <taxon>Fungi</taxon>
        <taxon>Dikarya</taxon>
        <taxon>Ascomycota</taxon>
        <taxon>Pezizomycotina</taxon>
        <taxon>Sordariomycetes</taxon>
        <taxon>Hypocreomycetidae</taxon>
        <taxon>Hypocreales</taxon>
        <taxon>Nectriaceae</taxon>
        <taxon>Fusarium</taxon>
        <taxon>Fusarium heterosporum species complex</taxon>
    </lineage>
</organism>
<accession>A0A8H5X4A8</accession>
<dbReference type="Gene3D" id="1.10.3290.10">
    <property type="entry name" value="Fido-like domain"/>
    <property type="match status" value="1"/>
</dbReference>
<dbReference type="Pfam" id="PF02661">
    <property type="entry name" value="Fic"/>
    <property type="match status" value="1"/>
</dbReference>
<keyword evidence="2" id="KW-0547">Nucleotide-binding</keyword>
<feature type="active site" evidence="1">
    <location>
        <position position="230"/>
    </location>
</feature>